<dbReference type="HOGENOM" id="CLU_014819_3_2_1"/>
<dbReference type="GO" id="GO:0045493">
    <property type="term" value="P:xylan catabolic process"/>
    <property type="evidence" value="ECO:0007669"/>
    <property type="project" value="UniProtKB-KW"/>
</dbReference>
<sequence>MAKCLCSPQAIVLPELPSINVLEVSAVPIAGYAIPQPEVPNHGVFPTGTVDFCNVTVTFTHASIDQEIIVEVWLPSKETWNDRILAIGGGGFATGRTRYDQMAGIVSESFATFTTDAGLADPFNPVTWALDSTGAIDEAMIEYWGYTSLGDMVCSVIFKEPTFIITKGVLSLDCDRLHEVFMSWVWPQLQMNLAGEYPYGCEIDSLTAIAVSRCDGKDGVEDGIITDPYACEPFNPFTEVGSPAEKCRDPDSTRISMAAAYVINVTWFGIVDEAGEPIFFAQNPGTDLTGITTGAGVATTTCQDVGEDCAGAPLPLGPVWLQVFGLEEPEFPFRSLTLEEFYSVLRDRRSFFDRYGGSINADLSDFKEAGGKLITYHGLVDQTIPADLTRDYYEQVMTFDSDVSDYFRYFEVPALGHCVGNSHPDSTFHVLRQWVENGIVPDSIPVSLTDSSGNLNDRIVCPYPRISVFLPECGDSAHAGCFTCQ</sequence>
<evidence type="ECO:0000313" key="9">
    <source>
        <dbReference type="EMBL" id="KFA60146.1"/>
    </source>
</evidence>
<reference evidence="9 10" key="1">
    <citation type="journal article" date="2014" name="BMC Genomics">
        <title>Comparative genome sequencing reveals chemotype-specific gene clusters in the toxigenic black mold Stachybotrys.</title>
        <authorList>
            <person name="Semeiks J."/>
            <person name="Borek D."/>
            <person name="Otwinowski Z."/>
            <person name="Grishin N.V."/>
        </authorList>
    </citation>
    <scope>NUCLEOTIDE SEQUENCE [LARGE SCALE GENOMIC DNA]</scope>
    <source>
        <strain evidence="9 10">IBT 40285</strain>
    </source>
</reference>
<evidence type="ECO:0000256" key="8">
    <source>
        <dbReference type="RuleBase" id="RU361238"/>
    </source>
</evidence>
<dbReference type="InParanoid" id="A0A084Q861"/>
<dbReference type="Pfam" id="PF07519">
    <property type="entry name" value="Tannase"/>
    <property type="match status" value="2"/>
</dbReference>
<name>A0A084Q861_STAC4</name>
<gene>
    <name evidence="9" type="ORF">S40285_09634</name>
</gene>
<keyword evidence="4" id="KW-0732">Signal</keyword>
<dbReference type="InterPro" id="IPR011118">
    <property type="entry name" value="Tannase/feruloyl_esterase"/>
</dbReference>
<evidence type="ECO:0000256" key="3">
    <source>
        <dbReference type="ARBA" id="ARBA00022723"/>
    </source>
</evidence>
<dbReference type="OrthoDB" id="3039123at2759"/>
<evidence type="ECO:0000256" key="7">
    <source>
        <dbReference type="ARBA" id="ARBA00023157"/>
    </source>
</evidence>
<evidence type="ECO:0000313" key="10">
    <source>
        <dbReference type="Proteomes" id="UP000028524"/>
    </source>
</evidence>
<dbReference type="AlphaFoldDB" id="A0A084Q861"/>
<keyword evidence="7" id="KW-1015">Disulfide bond</keyword>
<dbReference type="SUPFAM" id="SSF53474">
    <property type="entry name" value="alpha/beta-Hydrolases"/>
    <property type="match status" value="1"/>
</dbReference>
<comment type="similarity">
    <text evidence="1 8">Belongs to the tannase family.</text>
</comment>
<dbReference type="PANTHER" id="PTHR33938:SF13">
    <property type="entry name" value="CARBOXYLIC ESTER HYDROLASE"/>
    <property type="match status" value="1"/>
</dbReference>
<dbReference type="GO" id="GO:0046872">
    <property type="term" value="F:metal ion binding"/>
    <property type="evidence" value="ECO:0007669"/>
    <property type="project" value="UniProtKB-KW"/>
</dbReference>
<keyword evidence="3" id="KW-0479">Metal-binding</keyword>
<evidence type="ECO:0000256" key="4">
    <source>
        <dbReference type="ARBA" id="ARBA00022729"/>
    </source>
</evidence>
<dbReference type="Proteomes" id="UP000028524">
    <property type="component" value="Unassembled WGS sequence"/>
</dbReference>
<proteinExistence type="inferred from homology"/>
<dbReference type="EC" id="3.1.1.-" evidence="8"/>
<dbReference type="STRING" id="1283841.A0A084Q861"/>
<dbReference type="PANTHER" id="PTHR33938">
    <property type="entry name" value="FERULOYL ESTERASE B-RELATED"/>
    <property type="match status" value="1"/>
</dbReference>
<keyword evidence="10" id="KW-1185">Reference proteome</keyword>
<dbReference type="EMBL" id="KL661889">
    <property type="protein sequence ID" value="KFA60146.1"/>
    <property type="molecule type" value="Genomic_DNA"/>
</dbReference>
<keyword evidence="5 8" id="KW-0378">Hydrolase</keyword>
<organism evidence="9 10">
    <name type="scientific">Stachybotrys chlorohalonatus (strain IBT 40285)</name>
    <dbReference type="NCBI Taxonomy" id="1283841"/>
    <lineage>
        <taxon>Eukaryota</taxon>
        <taxon>Fungi</taxon>
        <taxon>Dikarya</taxon>
        <taxon>Ascomycota</taxon>
        <taxon>Pezizomycotina</taxon>
        <taxon>Sordariomycetes</taxon>
        <taxon>Hypocreomycetidae</taxon>
        <taxon>Hypocreales</taxon>
        <taxon>Stachybotryaceae</taxon>
        <taxon>Stachybotrys</taxon>
    </lineage>
</organism>
<evidence type="ECO:0000256" key="5">
    <source>
        <dbReference type="ARBA" id="ARBA00022801"/>
    </source>
</evidence>
<evidence type="ECO:0000256" key="2">
    <source>
        <dbReference type="ARBA" id="ARBA00022487"/>
    </source>
</evidence>
<dbReference type="InterPro" id="IPR029058">
    <property type="entry name" value="AB_hydrolase_fold"/>
</dbReference>
<evidence type="ECO:0000256" key="1">
    <source>
        <dbReference type="ARBA" id="ARBA00006249"/>
    </source>
</evidence>
<keyword evidence="6" id="KW-0106">Calcium</keyword>
<keyword evidence="2" id="KW-0719">Serine esterase</keyword>
<evidence type="ECO:0000256" key="6">
    <source>
        <dbReference type="ARBA" id="ARBA00022837"/>
    </source>
</evidence>
<dbReference type="GO" id="GO:0030600">
    <property type="term" value="F:feruloyl esterase activity"/>
    <property type="evidence" value="ECO:0007669"/>
    <property type="project" value="UniProtKB-EC"/>
</dbReference>
<accession>A0A084Q861</accession>
<protein>
    <recommendedName>
        <fullName evidence="8">Carboxylic ester hydrolase</fullName>
        <ecNumber evidence="8">3.1.1.-</ecNumber>
    </recommendedName>
</protein>